<evidence type="ECO:0000313" key="2">
    <source>
        <dbReference type="EMBL" id="KAK3258234.1"/>
    </source>
</evidence>
<proteinExistence type="predicted"/>
<comment type="caution">
    <text evidence="2">The sequence shown here is derived from an EMBL/GenBank/DDBJ whole genome shotgun (WGS) entry which is preliminary data.</text>
</comment>
<reference evidence="2 3" key="1">
    <citation type="journal article" date="2015" name="Genome Biol. Evol.">
        <title>Comparative Genomics of a Bacterivorous Green Alga Reveals Evolutionary Causalities and Consequences of Phago-Mixotrophic Mode of Nutrition.</title>
        <authorList>
            <person name="Burns J.A."/>
            <person name="Paasch A."/>
            <person name="Narechania A."/>
            <person name="Kim E."/>
        </authorList>
    </citation>
    <scope>NUCLEOTIDE SEQUENCE [LARGE SCALE GENOMIC DNA]</scope>
    <source>
        <strain evidence="2 3">PLY_AMNH</strain>
    </source>
</reference>
<protein>
    <submittedName>
        <fullName evidence="2">Uncharacterized protein</fullName>
    </submittedName>
</protein>
<evidence type="ECO:0000256" key="1">
    <source>
        <dbReference type="SAM" id="MobiDB-lite"/>
    </source>
</evidence>
<keyword evidence="3" id="KW-1185">Reference proteome</keyword>
<name>A0AAE0FEJ6_9CHLO</name>
<dbReference type="AlphaFoldDB" id="A0AAE0FEJ6"/>
<feature type="region of interest" description="Disordered" evidence="1">
    <location>
        <begin position="1"/>
        <end position="21"/>
    </location>
</feature>
<sequence>MRPSLPPFSPPPSPRTPTKVQIPNDKKTLFVTYLSVHKLERDQEERLNQEERAFYSIQSACYQNPEAEFLVITNTENKTLDFLEPVKGCVVKYHSSIQPAEDFDIAGDLSRLKQQEELLRRYAGQDAPNVVFFQAEVLFLGPISPVWQSMCVLHPPAVTALADSHCFAGDGGGGRLLVRFDVAFSVQAESENPINMGIALVKSSSLMGAAALWAEALKLLRANITISAVGGRGRAHHCKGCERDAFDRAIRQHAPGRDDAQLMKAFEVQCPWGMGRP</sequence>
<feature type="compositionally biased region" description="Pro residues" evidence="1">
    <location>
        <begin position="1"/>
        <end position="15"/>
    </location>
</feature>
<accession>A0AAE0FEJ6</accession>
<organism evidence="2 3">
    <name type="scientific">Cymbomonas tetramitiformis</name>
    <dbReference type="NCBI Taxonomy" id="36881"/>
    <lineage>
        <taxon>Eukaryota</taxon>
        <taxon>Viridiplantae</taxon>
        <taxon>Chlorophyta</taxon>
        <taxon>Pyramimonadophyceae</taxon>
        <taxon>Pyramimonadales</taxon>
        <taxon>Pyramimonadaceae</taxon>
        <taxon>Cymbomonas</taxon>
    </lineage>
</organism>
<dbReference type="EMBL" id="LGRX02019713">
    <property type="protein sequence ID" value="KAK3258234.1"/>
    <property type="molecule type" value="Genomic_DNA"/>
</dbReference>
<evidence type="ECO:0000313" key="3">
    <source>
        <dbReference type="Proteomes" id="UP001190700"/>
    </source>
</evidence>
<dbReference type="Proteomes" id="UP001190700">
    <property type="component" value="Unassembled WGS sequence"/>
</dbReference>
<gene>
    <name evidence="2" type="ORF">CYMTET_32714</name>
</gene>